<dbReference type="STRING" id="474960.SAMN05216180_0048"/>
<accession>A0A1H7YH05</accession>
<dbReference type="RefSeq" id="WP_092750487.1">
    <property type="nucleotide sequence ID" value="NZ_FOCG01000001.1"/>
</dbReference>
<feature type="region of interest" description="Disordered" evidence="1">
    <location>
        <begin position="479"/>
        <end position="499"/>
    </location>
</feature>
<reference evidence="2 3" key="1">
    <citation type="submission" date="2016-10" db="EMBL/GenBank/DDBJ databases">
        <authorList>
            <person name="de Groot N.N."/>
        </authorList>
    </citation>
    <scope>NUCLEOTIDE SEQUENCE [LARGE SCALE GENOMIC DNA]</scope>
    <source>
        <strain evidence="2 3">CGMCC 1.5070</strain>
    </source>
</reference>
<protein>
    <submittedName>
        <fullName evidence="2">Phage portal protein, lambda family</fullName>
    </submittedName>
</protein>
<dbReference type="InterPro" id="IPR006429">
    <property type="entry name" value="Phage_lambda_portal"/>
</dbReference>
<evidence type="ECO:0000256" key="1">
    <source>
        <dbReference type="SAM" id="MobiDB-lite"/>
    </source>
</evidence>
<dbReference type="AlphaFoldDB" id="A0A1H7YH05"/>
<proteinExistence type="predicted"/>
<dbReference type="GO" id="GO:0019068">
    <property type="term" value="P:virion assembly"/>
    <property type="evidence" value="ECO:0007669"/>
    <property type="project" value="InterPro"/>
</dbReference>
<dbReference type="NCBIfam" id="TIGR01539">
    <property type="entry name" value="portal_lambda"/>
    <property type="match status" value="1"/>
</dbReference>
<dbReference type="GO" id="GO:0005198">
    <property type="term" value="F:structural molecule activity"/>
    <property type="evidence" value="ECO:0007669"/>
    <property type="project" value="InterPro"/>
</dbReference>
<evidence type="ECO:0000313" key="2">
    <source>
        <dbReference type="EMBL" id="SEM45546.1"/>
    </source>
</evidence>
<sequence>MKHTGKPNTWERMLAVVSPKKALERYCYRTALERSVYAAANQGRVSEGWTTLNGTAETMNRAERDIVRARARDLERNSDMLPAEILALERNVVGTGIVLQAKIAGDDSGEDEELNSRIEELWKLWCRPENCDITGRMSFSEMQQMVVRRRFVDGGVLIIKVYENDQLRLQMLEVDDLDTTLQMAGSNRVVGGIEINAYGRPLAYHIKEADVYGFTAKSVRVAADRVIYLPILTRPKQVREFSPAAPSLPRIDDVNEFISSAVEKERVLSYLSVFIESTGLGGGFGGLGRGVQTNSGGGGYSSNERVLEQGAIVNLAPGEKVSTINPSGVSSTAHDMVRLTQRLAGSSAGLSYEATSRDMSQVNYSSARQGMLEDQRTYKQWQQYLITHLCDNVYLEWLDWMVMSGRLSLKNYFRDKPKYQRHTWIASGWEWIDPVKESNANAKALETNQKTLQEICSEKGKDWRDVIRQRAIEKQLIQEMQTEEGEEQPSAKKNTILNN</sequence>
<dbReference type="OrthoDB" id="9770450at2"/>
<name>A0A1H7YH05_9FIRM</name>
<gene>
    <name evidence="2" type="ORF">SAMN05216180_0048</name>
</gene>
<organism evidence="2 3">
    <name type="scientific">Hydrogenoanaerobacterium saccharovorans</name>
    <dbReference type="NCBI Taxonomy" id="474960"/>
    <lineage>
        <taxon>Bacteria</taxon>
        <taxon>Bacillati</taxon>
        <taxon>Bacillota</taxon>
        <taxon>Clostridia</taxon>
        <taxon>Eubacteriales</taxon>
        <taxon>Oscillospiraceae</taxon>
        <taxon>Hydrogenoanaerobacterium</taxon>
    </lineage>
</organism>
<keyword evidence="3" id="KW-1185">Reference proteome</keyword>
<dbReference type="Pfam" id="PF05136">
    <property type="entry name" value="Phage_portal_2"/>
    <property type="match status" value="1"/>
</dbReference>
<dbReference type="Proteomes" id="UP000199158">
    <property type="component" value="Unassembled WGS sequence"/>
</dbReference>
<dbReference type="EMBL" id="FOCG01000001">
    <property type="protein sequence ID" value="SEM45546.1"/>
    <property type="molecule type" value="Genomic_DNA"/>
</dbReference>
<evidence type="ECO:0000313" key="3">
    <source>
        <dbReference type="Proteomes" id="UP000199158"/>
    </source>
</evidence>